<reference evidence="4" key="1">
    <citation type="journal article" date="2019" name="Int. J. Syst. Evol. Microbiol.">
        <title>The Global Catalogue of Microorganisms (GCM) 10K type strain sequencing project: providing services to taxonomists for standard genome sequencing and annotation.</title>
        <authorList>
            <consortium name="The Broad Institute Genomics Platform"/>
            <consortium name="The Broad Institute Genome Sequencing Center for Infectious Disease"/>
            <person name="Wu L."/>
            <person name="Ma J."/>
        </authorList>
    </citation>
    <scope>NUCLEOTIDE SEQUENCE [LARGE SCALE GENOMIC DNA]</scope>
    <source>
        <strain evidence="4">CGMCC 1.12766</strain>
    </source>
</reference>
<keyword evidence="4" id="KW-1185">Reference proteome</keyword>
<evidence type="ECO:0000259" key="2">
    <source>
        <dbReference type="Pfam" id="PF13020"/>
    </source>
</evidence>
<organism evidence="3 4">
    <name type="scientific">Glycocaulis albus</name>
    <dbReference type="NCBI Taxonomy" id="1382801"/>
    <lineage>
        <taxon>Bacteria</taxon>
        <taxon>Pseudomonadati</taxon>
        <taxon>Pseudomonadota</taxon>
        <taxon>Alphaproteobacteria</taxon>
        <taxon>Maricaulales</taxon>
        <taxon>Maricaulaceae</taxon>
        <taxon>Glycocaulis</taxon>
    </lineage>
</organism>
<name>A0ABQ1XKK4_9PROT</name>
<gene>
    <name evidence="3" type="ORF">GCM10007420_09740</name>
</gene>
<dbReference type="InterPro" id="IPR024975">
    <property type="entry name" value="NOV_C"/>
</dbReference>
<protein>
    <recommendedName>
        <fullName evidence="2">Protein NO VEIN C-terminal domain-containing protein</fullName>
    </recommendedName>
</protein>
<proteinExistence type="predicted"/>
<evidence type="ECO:0000313" key="4">
    <source>
        <dbReference type="Proteomes" id="UP000648722"/>
    </source>
</evidence>
<feature type="compositionally biased region" description="Basic and acidic residues" evidence="1">
    <location>
        <begin position="140"/>
        <end position="154"/>
    </location>
</feature>
<sequence length="322" mass="36246">MADQTQVGTNWSDAELDAIIGDYFLMLAAELSGQPYVKSHHAKALMEAIGRTHRSVEFKHMNISAVLGELGMPTIRGYRPKRNYQNAIFDAVDRYVTAHPEVLDWGGVGVGLVHTASHVPEEAGLFGMHEASAMFVHEESFPPRRSPEDAKTFARPEPQTIVIDDSPPVPGAPRAPRPPGLERLVRKFDPVTRDFRNRQLGLAGESMLVDFERRRLEKLDRPDLARKVRWVSQEDGDGAGYDIHSFNARGEDRLLEVKTTRGPRTTPFFLTRNEVSLAEERPDSFRLCRLYEVAQAPRLFRVKPPLDSNLTLEPEAWRASVG</sequence>
<evidence type="ECO:0000256" key="1">
    <source>
        <dbReference type="SAM" id="MobiDB-lite"/>
    </source>
</evidence>
<feature type="compositionally biased region" description="Pro residues" evidence="1">
    <location>
        <begin position="167"/>
        <end position="179"/>
    </location>
</feature>
<accession>A0ABQ1XKK4</accession>
<feature type="region of interest" description="Disordered" evidence="1">
    <location>
        <begin position="140"/>
        <end position="180"/>
    </location>
</feature>
<dbReference type="Proteomes" id="UP000648722">
    <property type="component" value="Unassembled WGS sequence"/>
</dbReference>
<dbReference type="Pfam" id="PF13020">
    <property type="entry name" value="NOV_C"/>
    <property type="match status" value="1"/>
</dbReference>
<feature type="domain" description="Protein NO VEIN C-terminal" evidence="2">
    <location>
        <begin position="206"/>
        <end position="301"/>
    </location>
</feature>
<dbReference type="RefSeq" id="WP_217979801.1">
    <property type="nucleotide sequence ID" value="NZ_BMFS01000003.1"/>
</dbReference>
<comment type="caution">
    <text evidence="3">The sequence shown here is derived from an EMBL/GenBank/DDBJ whole genome shotgun (WGS) entry which is preliminary data.</text>
</comment>
<dbReference type="EMBL" id="BMFS01000003">
    <property type="protein sequence ID" value="GGG96167.1"/>
    <property type="molecule type" value="Genomic_DNA"/>
</dbReference>
<evidence type="ECO:0000313" key="3">
    <source>
        <dbReference type="EMBL" id="GGG96167.1"/>
    </source>
</evidence>